<evidence type="ECO:0000313" key="2">
    <source>
        <dbReference type="EMBL" id="GAB1226785.1"/>
    </source>
</evidence>
<dbReference type="InterPro" id="IPR052079">
    <property type="entry name" value="E3_ligase/Copine_domain"/>
</dbReference>
<name>A0ABQ0DVA4_9EUKA</name>
<dbReference type="InterPro" id="IPR002035">
    <property type="entry name" value="VWF_A"/>
</dbReference>
<protein>
    <recommendedName>
        <fullName evidence="1">VWFA domain-containing protein</fullName>
    </recommendedName>
</protein>
<reference evidence="2 3" key="1">
    <citation type="journal article" date="2019" name="PLoS Negl. Trop. Dis.">
        <title>Whole genome sequencing of Entamoeba nuttalli reveals mammalian host-related molecular signatures and a novel octapeptide-repeat surface protein.</title>
        <authorList>
            <person name="Tanaka M."/>
            <person name="Makiuchi T."/>
            <person name="Komiyama T."/>
            <person name="Shiina T."/>
            <person name="Osaki K."/>
            <person name="Tachibana H."/>
        </authorList>
    </citation>
    <scope>NUCLEOTIDE SEQUENCE [LARGE SCALE GENOMIC DNA]</scope>
    <source>
        <strain evidence="2 3">P19-061405</strain>
    </source>
</reference>
<evidence type="ECO:0000259" key="1">
    <source>
        <dbReference type="SMART" id="SM00327"/>
    </source>
</evidence>
<dbReference type="SMART" id="SM00327">
    <property type="entry name" value="VWA"/>
    <property type="match status" value="1"/>
</dbReference>
<dbReference type="PANTHER" id="PTHR45751">
    <property type="entry name" value="COPINE FAMILY PROTEIN 1"/>
    <property type="match status" value="1"/>
</dbReference>
<dbReference type="PANTHER" id="PTHR45751:SF11">
    <property type="entry name" value="COPINE FAMILY PROTEIN 2"/>
    <property type="match status" value="1"/>
</dbReference>
<comment type="caution">
    <text evidence="2">The sequence shown here is derived from an EMBL/GenBank/DDBJ whole genome shotgun (WGS) entry which is preliminary data.</text>
</comment>
<keyword evidence="3" id="KW-1185">Reference proteome</keyword>
<dbReference type="Gene3D" id="3.40.50.410">
    <property type="entry name" value="von Willebrand factor, type A domain"/>
    <property type="match status" value="1"/>
</dbReference>
<dbReference type="InterPro" id="IPR036465">
    <property type="entry name" value="vWFA_dom_sf"/>
</dbReference>
<dbReference type="EMBL" id="BAAFRS010000305">
    <property type="protein sequence ID" value="GAB1226785.1"/>
    <property type="molecule type" value="Genomic_DNA"/>
</dbReference>
<dbReference type="SUPFAM" id="SSF53300">
    <property type="entry name" value="vWA-like"/>
    <property type="match status" value="1"/>
</dbReference>
<dbReference type="Proteomes" id="UP001628156">
    <property type="component" value="Unassembled WGS sequence"/>
</dbReference>
<gene>
    <name evidence="2" type="ORF">ENUP19_0305G0033</name>
</gene>
<proteinExistence type="predicted"/>
<dbReference type="InterPro" id="IPR010734">
    <property type="entry name" value="Copine_C"/>
</dbReference>
<feature type="domain" description="VWFA" evidence="1">
    <location>
        <begin position="38"/>
        <end position="227"/>
    </location>
</feature>
<sequence length="263" mass="29180">MGNEGSKVQRKRITQPIMTTYDSVEDLQAALQKAGLESSNLIVGIDFTASNTSSGKRTYGKNMHTIDESDPNPYIKVMEIMGKTLEKFDDDRLIPVFGFGDSKTGDRSVFDLSPESKPFLGMAAAVERYKVVASQVDLSGPTSFAPLIKRAIKIVKETKQYHILIIICDGQVSDVGPNRRAIEEASNYPLSIICIGVGDGPFGEMENFDDNVRKAKFDNFNFVNYYKVCEGHVENPEVAFACAAMNEIPEQYAYIKELGYLDN</sequence>
<evidence type="ECO:0000313" key="3">
    <source>
        <dbReference type="Proteomes" id="UP001628156"/>
    </source>
</evidence>
<accession>A0ABQ0DVA4</accession>
<organism evidence="2 3">
    <name type="scientific">Entamoeba nuttalli</name>
    <dbReference type="NCBI Taxonomy" id="412467"/>
    <lineage>
        <taxon>Eukaryota</taxon>
        <taxon>Amoebozoa</taxon>
        <taxon>Evosea</taxon>
        <taxon>Archamoebae</taxon>
        <taxon>Mastigamoebida</taxon>
        <taxon>Entamoebidae</taxon>
        <taxon>Entamoeba</taxon>
    </lineage>
</organism>
<dbReference type="Pfam" id="PF07002">
    <property type="entry name" value="Copine"/>
    <property type="match status" value="1"/>
</dbReference>